<name>A0AAD9LNT9_9STRA</name>
<organism evidence="2 3">
    <name type="scientific">Phytophthora citrophthora</name>
    <dbReference type="NCBI Taxonomy" id="4793"/>
    <lineage>
        <taxon>Eukaryota</taxon>
        <taxon>Sar</taxon>
        <taxon>Stramenopiles</taxon>
        <taxon>Oomycota</taxon>
        <taxon>Peronosporomycetes</taxon>
        <taxon>Peronosporales</taxon>
        <taxon>Peronosporaceae</taxon>
        <taxon>Phytophthora</taxon>
    </lineage>
</organism>
<protein>
    <submittedName>
        <fullName evidence="2">Uncharacterized protein</fullName>
    </submittedName>
</protein>
<evidence type="ECO:0000313" key="3">
    <source>
        <dbReference type="Proteomes" id="UP001259832"/>
    </source>
</evidence>
<dbReference type="AlphaFoldDB" id="A0AAD9LNT9"/>
<keyword evidence="1" id="KW-1133">Transmembrane helix</keyword>
<dbReference type="EMBL" id="JASMQC010000008">
    <property type="protein sequence ID" value="KAK1942801.1"/>
    <property type="molecule type" value="Genomic_DNA"/>
</dbReference>
<gene>
    <name evidence="2" type="ORF">P3T76_005438</name>
</gene>
<evidence type="ECO:0000313" key="2">
    <source>
        <dbReference type="EMBL" id="KAK1942801.1"/>
    </source>
</evidence>
<accession>A0AAD9LNT9</accession>
<feature type="transmembrane region" description="Helical" evidence="1">
    <location>
        <begin position="12"/>
        <end position="34"/>
    </location>
</feature>
<proteinExistence type="predicted"/>
<keyword evidence="1" id="KW-0812">Transmembrane</keyword>
<keyword evidence="1" id="KW-0472">Membrane</keyword>
<sequence>MMALDEYAQTTSILRVLLICMASPLPMIAFALLVELIPLSSKLVQSILQQLIKRDTLSQCNSPSFNE</sequence>
<keyword evidence="3" id="KW-1185">Reference proteome</keyword>
<reference evidence="2" key="1">
    <citation type="submission" date="2023-08" db="EMBL/GenBank/DDBJ databases">
        <title>Reference Genome Resource for the Citrus Pathogen Phytophthora citrophthora.</title>
        <authorList>
            <person name="Moller H."/>
            <person name="Coetzee B."/>
            <person name="Rose L.J."/>
            <person name="Van Niekerk J.M."/>
        </authorList>
    </citation>
    <scope>NUCLEOTIDE SEQUENCE</scope>
    <source>
        <strain evidence="2">STE-U-9442</strain>
    </source>
</reference>
<evidence type="ECO:0000256" key="1">
    <source>
        <dbReference type="SAM" id="Phobius"/>
    </source>
</evidence>
<dbReference type="Proteomes" id="UP001259832">
    <property type="component" value="Unassembled WGS sequence"/>
</dbReference>
<comment type="caution">
    <text evidence="2">The sequence shown here is derived from an EMBL/GenBank/DDBJ whole genome shotgun (WGS) entry which is preliminary data.</text>
</comment>